<proteinExistence type="predicted"/>
<evidence type="ECO:0000313" key="2">
    <source>
        <dbReference type="Proteomes" id="UP000298213"/>
    </source>
</evidence>
<dbReference type="RefSeq" id="WP_135083329.1">
    <property type="nucleotide sequence ID" value="NZ_SPDV01000002.1"/>
</dbReference>
<dbReference type="EMBL" id="SPDV01000002">
    <property type="protein sequence ID" value="TFI60113.1"/>
    <property type="molecule type" value="Genomic_DNA"/>
</dbReference>
<evidence type="ECO:0000313" key="1">
    <source>
        <dbReference type="EMBL" id="TFI60113.1"/>
    </source>
</evidence>
<sequence length="133" mass="14712">MLPVQHAHPWNCHWSCSATSNGRRFDVQPLPYRSVDNIIVGSVIIGWHVSGDGAQRRVRMTLAETGMNIAEDAPRRQGFGTELITRRLAYELRGTSTLEVRPEGVLCTLEFPLLTGSSILQTDDKGVAARDLP</sequence>
<keyword evidence="1" id="KW-0418">Kinase</keyword>
<dbReference type="OrthoDB" id="9760752at2"/>
<dbReference type="AlphaFoldDB" id="A0A4Y8ZVN1"/>
<keyword evidence="2" id="KW-1185">Reference proteome</keyword>
<organism evidence="1 2">
    <name type="scientific">Sphingomonas parva</name>
    <dbReference type="NCBI Taxonomy" id="2555898"/>
    <lineage>
        <taxon>Bacteria</taxon>
        <taxon>Pseudomonadati</taxon>
        <taxon>Pseudomonadota</taxon>
        <taxon>Alphaproteobacteria</taxon>
        <taxon>Sphingomonadales</taxon>
        <taxon>Sphingomonadaceae</taxon>
        <taxon>Sphingomonas</taxon>
    </lineage>
</organism>
<comment type="caution">
    <text evidence="1">The sequence shown here is derived from an EMBL/GenBank/DDBJ whole genome shotgun (WGS) entry which is preliminary data.</text>
</comment>
<reference evidence="1 2" key="1">
    <citation type="submission" date="2019-03" db="EMBL/GenBank/DDBJ databases">
        <title>Genome sequence of Sphingomonas sp. 17J27-24.</title>
        <authorList>
            <person name="Kim M."/>
            <person name="Maeng S."/>
            <person name="Sathiyaraj S."/>
        </authorList>
    </citation>
    <scope>NUCLEOTIDE SEQUENCE [LARGE SCALE GENOMIC DNA]</scope>
    <source>
        <strain evidence="1 2">17J27-24</strain>
    </source>
</reference>
<name>A0A4Y8ZVN1_9SPHN</name>
<keyword evidence="1" id="KW-0808">Transferase</keyword>
<gene>
    <name evidence="1" type="ORF">E2493_02385</name>
</gene>
<dbReference type="GO" id="GO:0016301">
    <property type="term" value="F:kinase activity"/>
    <property type="evidence" value="ECO:0007669"/>
    <property type="project" value="UniProtKB-KW"/>
</dbReference>
<dbReference type="Proteomes" id="UP000298213">
    <property type="component" value="Unassembled WGS sequence"/>
</dbReference>
<accession>A0A4Y8ZVN1</accession>
<protein>
    <submittedName>
        <fullName evidence="1">Sensor histidine kinase</fullName>
    </submittedName>
</protein>